<dbReference type="GO" id="GO:0000828">
    <property type="term" value="F:inositol hexakisphosphate kinase activity"/>
    <property type="evidence" value="ECO:0007669"/>
    <property type="project" value="TreeGrafter"/>
</dbReference>
<feature type="region of interest" description="Disordered" evidence="16">
    <location>
        <begin position="919"/>
        <end position="944"/>
    </location>
</feature>
<evidence type="ECO:0000256" key="4">
    <source>
        <dbReference type="ARBA" id="ARBA00022475"/>
    </source>
</evidence>
<dbReference type="FunFam" id="3.30.470.20:FF:000003">
    <property type="entry name" value="Inositol hexakisphosphate and diphosphoinositol-pentakisphosphate kinase"/>
    <property type="match status" value="1"/>
</dbReference>
<evidence type="ECO:0000256" key="1">
    <source>
        <dbReference type="ARBA" id="ARBA00004236"/>
    </source>
</evidence>
<feature type="compositionally biased region" description="Low complexity" evidence="16">
    <location>
        <begin position="1216"/>
        <end position="1238"/>
    </location>
</feature>
<dbReference type="InterPro" id="IPR000560">
    <property type="entry name" value="His_Pase_clade-2"/>
</dbReference>
<keyword evidence="5 15" id="KW-0963">Cytoplasm</keyword>
<feature type="domain" description="VIP1 N-terminal" evidence="17">
    <location>
        <begin position="56"/>
        <end position="145"/>
    </location>
</feature>
<feature type="region of interest" description="Disordered" evidence="16">
    <location>
        <begin position="1205"/>
        <end position="1394"/>
    </location>
</feature>
<dbReference type="InterPro" id="IPR037446">
    <property type="entry name" value="His_Pase_VIP1"/>
</dbReference>
<evidence type="ECO:0000259" key="17">
    <source>
        <dbReference type="Pfam" id="PF18086"/>
    </source>
</evidence>
<evidence type="ECO:0000256" key="10">
    <source>
        <dbReference type="ARBA" id="ARBA00022840"/>
    </source>
</evidence>
<evidence type="ECO:0000256" key="12">
    <source>
        <dbReference type="ARBA" id="ARBA00033696"/>
    </source>
</evidence>
<dbReference type="GO" id="GO:0006020">
    <property type="term" value="P:inositol metabolic process"/>
    <property type="evidence" value="ECO:0007669"/>
    <property type="project" value="TreeGrafter"/>
</dbReference>
<dbReference type="InterPro" id="IPR029033">
    <property type="entry name" value="His_PPase_superfam"/>
</dbReference>
<feature type="compositionally biased region" description="Polar residues" evidence="16">
    <location>
        <begin position="1261"/>
        <end position="1276"/>
    </location>
</feature>
<evidence type="ECO:0000256" key="13">
    <source>
        <dbReference type="ARBA" id="ARBA00034629"/>
    </source>
</evidence>
<evidence type="ECO:0000256" key="16">
    <source>
        <dbReference type="SAM" id="MobiDB-lite"/>
    </source>
</evidence>
<dbReference type="CDD" id="cd07061">
    <property type="entry name" value="HP_HAP_like"/>
    <property type="match status" value="1"/>
</dbReference>
<dbReference type="Pfam" id="PF18086">
    <property type="entry name" value="PPIP5K2_N"/>
    <property type="match status" value="1"/>
</dbReference>
<dbReference type="InterPro" id="IPR033379">
    <property type="entry name" value="Acid_Pase_AS"/>
</dbReference>
<comment type="catalytic activity">
    <reaction evidence="12">
        <text>5-diphospho-1D-myo-inositol 1,2,3,4,6-pentakisphosphate + ATP + H(+) = 1,5-bis(diphospho)-1D-myo-inositol 2,3,4,6-tetrakisphosphate + ADP</text>
        <dbReference type="Rhea" id="RHEA:10276"/>
        <dbReference type="ChEBI" id="CHEBI:15378"/>
        <dbReference type="ChEBI" id="CHEBI:30616"/>
        <dbReference type="ChEBI" id="CHEBI:58628"/>
        <dbReference type="ChEBI" id="CHEBI:77983"/>
        <dbReference type="ChEBI" id="CHEBI:456216"/>
        <dbReference type="EC" id="2.7.4.24"/>
    </reaction>
    <physiologicalReaction direction="left-to-right" evidence="12">
        <dbReference type="Rhea" id="RHEA:10277"/>
    </physiologicalReaction>
</comment>
<keyword evidence="7 15" id="KW-0808">Transferase</keyword>
<evidence type="ECO:0000256" key="6">
    <source>
        <dbReference type="ARBA" id="ARBA00022553"/>
    </source>
</evidence>
<dbReference type="GO" id="GO:0032958">
    <property type="term" value="P:inositol phosphate biosynthetic process"/>
    <property type="evidence" value="ECO:0007669"/>
    <property type="project" value="TreeGrafter"/>
</dbReference>
<keyword evidence="11" id="KW-0472">Membrane</keyword>
<dbReference type="InterPro" id="IPR040557">
    <property type="entry name" value="VIP1_N"/>
</dbReference>
<dbReference type="SUPFAM" id="SSF56059">
    <property type="entry name" value="Glutathione synthetase ATP-binding domain-like"/>
    <property type="match status" value="1"/>
</dbReference>
<evidence type="ECO:0000256" key="8">
    <source>
        <dbReference type="ARBA" id="ARBA00022741"/>
    </source>
</evidence>
<evidence type="ECO:0000256" key="9">
    <source>
        <dbReference type="ARBA" id="ARBA00022777"/>
    </source>
</evidence>
<dbReference type="PROSITE" id="PS00616">
    <property type="entry name" value="HIS_ACID_PHOSPHAT_1"/>
    <property type="match status" value="1"/>
</dbReference>
<evidence type="ECO:0000313" key="19">
    <source>
        <dbReference type="RefSeq" id="XP_026123833.1"/>
    </source>
</evidence>
<keyword evidence="9 15" id="KW-0418">Kinase</keyword>
<feature type="compositionally biased region" description="Polar residues" evidence="16">
    <location>
        <begin position="1244"/>
        <end position="1253"/>
    </location>
</feature>
<dbReference type="Gene3D" id="3.40.50.1240">
    <property type="entry name" value="Phosphoglycerate mutase-like"/>
    <property type="match status" value="1"/>
</dbReference>
<reference evidence="19" key="1">
    <citation type="submission" date="2025-08" db="UniProtKB">
        <authorList>
            <consortium name="RefSeq"/>
        </authorList>
    </citation>
    <scope>IDENTIFICATION</scope>
    <source>
        <strain evidence="19">Wakin</strain>
        <tissue evidence="19">Muscle</tissue>
    </source>
</reference>
<evidence type="ECO:0000256" key="15">
    <source>
        <dbReference type="RuleBase" id="RU365032"/>
    </source>
</evidence>
<evidence type="ECO:0000256" key="14">
    <source>
        <dbReference type="ARBA" id="ARBA00037056"/>
    </source>
</evidence>
<evidence type="ECO:0000313" key="18">
    <source>
        <dbReference type="Proteomes" id="UP000515129"/>
    </source>
</evidence>
<dbReference type="FunFam" id="3.40.50.11950:FF:000003">
    <property type="entry name" value="Inositol hexakisphosphate and diphosphoinositol-pentakisphosphate kinase"/>
    <property type="match status" value="1"/>
</dbReference>
<dbReference type="Pfam" id="PF00328">
    <property type="entry name" value="His_Phos_2"/>
    <property type="match status" value="1"/>
</dbReference>
<dbReference type="Proteomes" id="UP000515129">
    <property type="component" value="Chromosome 7"/>
</dbReference>
<sequence length="1394" mass="156694">MSEPSSPGESQCGAPRFFVGCAEDESEGLDDYTSMRTDMELYEDDLEDDSPPERQIVVGICCMMKKSKSKPMTQILERLCKFEYITVVIFPEDVVLNEPVEKWPLCDCLISFHSKGFPLDKAASYVKLRNPLLINDLNMQYYIQDRREVYRILQEEGIDLPRYAVLNRDPDKPDECNLVEGEDQVEVNGEVFLKPFVEKPVSAEDHNVYIYYPTSAGGGSQRLFRKIGSRSSVYSPESSVRKTGSYIYEEFMPTDGTDVKVYTVGPDYAHAEARKSPALDGKVERDSEGKEIRYPVMLTAMEKLVARKVCLAFKQTVCGFDLLRANGHSYVCDVNGFSFVKNSMKYYDDCAKILGNIVMRELAPQFQIPWSIPTEAEDIPIVPTTSGTMMELRCVIAVIRHGDRTPKQKMKMEVRNPMFFELFEKYDGYKTGKLKLKKPKQLQEVLDITRTLLADIGQHTDCEIEEKSSKLEQLKTVLEMYGHFSGINRKVQLTYLPHGQPKTSSEEEDTRKESPSILLVLKWGGELTPAGRVQAEELGRAFRCMYPGGQGDYAGFPGCGLLRLHSTYRHDLKIYASDEGRVQMTAAAFAKGLLALEGELTPILVQMVKSANMNGLLDNDIESLSGCQQRVKARLHEIMQKDEIFTEDDFDRLAPTCSSSLVNSMKAVENPVSMCDQVYTLVQSLTSQIRKRLEDPKSADLQLYHSETLEMMLQRWSKLERDFRMKSGRYDISKIPDIYDCVKYDVQHNSSLGLEDTLELFKLSRELANIVIPQEYGINKVEKLDIAYAYCLPLVKKIQLDLQRTHEDESVNKLHPLYSRGVLSPGRHVRTRLYFTSESHVHSLLSIFRYGGLLDEVKDQQWKRAMDYLSEVTELNYMTQIVIMLYEDNNKDPSSEERFHVELHFSPGVKVSEEESAPMGFGFRPASAENDQKQTDPGSLENLIRDEPDRALPLLETISSQRKSPLIRNRKTGSMEVLSESSSSKGGSYRLFPSCSRQSPEMKQSGLGSQCAGLFSTTVLGGSSSAPNLQDYARTHRKKFPSGSLTYKDELLSMPAVKRFSVSFAKHPTNEPLEEHQVAQLLRRFSNDPKIGHPFCLDSAYAHHLHQCSYHLRLFRNWLISGQDPLEYLYGFEGCSMVPSIYPLETLHNSLSLKQVNEFLTTVCENAGDSHTRTTRALSAMFDSQNQPTGDSYIPHRVLSSSVSLRQRSDRPPWYSSGPSSTVSSAGPSSPTTADTSPRFSFSEKITLTPQSSEETHPAPHNNSHCVSSTSETSLPSEDPHPSVPSPILERPSQIAVDSTDSAGQCLTESPFCDEAPSPAPDEPSSSESFCRLSDSLPVLLELRESSSEAGSSAQTPLTPEEPDEFFDTQETLDVWRGSPGTPLEVGSPHVPEP</sequence>
<keyword evidence="18" id="KW-1185">Reference proteome</keyword>
<comment type="subcellular location">
    <subcellularLocation>
        <location evidence="1">Cell membrane</location>
    </subcellularLocation>
    <subcellularLocation>
        <location evidence="2 15">Cytoplasm</location>
        <location evidence="2 15">Cytosol</location>
    </subcellularLocation>
</comment>
<evidence type="ECO:0000256" key="3">
    <source>
        <dbReference type="ARBA" id="ARBA00005609"/>
    </source>
</evidence>
<protein>
    <recommendedName>
        <fullName evidence="15">Inositol hexakisphosphate and diphosphoinositol-pentakisphosphate kinase</fullName>
        <ecNumber evidence="15">2.7.4.24</ecNumber>
    </recommendedName>
</protein>
<dbReference type="RefSeq" id="XP_026123833.1">
    <property type="nucleotide sequence ID" value="XM_026268048.1"/>
</dbReference>
<accession>A0A6P6PRV5</accession>
<evidence type="ECO:0000256" key="5">
    <source>
        <dbReference type="ARBA" id="ARBA00022490"/>
    </source>
</evidence>
<keyword evidence="6" id="KW-0597">Phosphoprotein</keyword>
<comment type="catalytic activity">
    <reaction evidence="13">
        <text>1D-myo-inositol hexakisphosphate + ATP = 1-diphospho-1D-myo-inositol 2,3,4,5,6-pentakisphosphate + ADP</text>
        <dbReference type="Rhea" id="RHEA:37459"/>
        <dbReference type="ChEBI" id="CHEBI:30616"/>
        <dbReference type="ChEBI" id="CHEBI:58130"/>
        <dbReference type="ChEBI" id="CHEBI:74946"/>
        <dbReference type="ChEBI" id="CHEBI:456216"/>
        <dbReference type="EC" id="2.7.4.24"/>
    </reaction>
    <physiologicalReaction direction="left-to-right" evidence="13">
        <dbReference type="Rhea" id="RHEA:37460"/>
    </physiologicalReaction>
</comment>
<dbReference type="FunFam" id="3.40.50.11950:FF:000002">
    <property type="entry name" value="Inositol hexakisphosphate and diphosphoinositol-pentakisphosphate kinase"/>
    <property type="match status" value="1"/>
</dbReference>
<comment type="similarity">
    <text evidence="3 15">Belongs to the histidine acid phosphatase family. VIP1 subfamily.</text>
</comment>
<dbReference type="GO" id="GO:0005886">
    <property type="term" value="C:plasma membrane"/>
    <property type="evidence" value="ECO:0007669"/>
    <property type="project" value="UniProtKB-SubCell"/>
</dbReference>
<dbReference type="Gene3D" id="3.30.470.20">
    <property type="entry name" value="ATP-grasp fold, B domain"/>
    <property type="match status" value="1"/>
</dbReference>
<organism evidence="18 19">
    <name type="scientific">Carassius auratus</name>
    <name type="common">Goldfish</name>
    <dbReference type="NCBI Taxonomy" id="7957"/>
    <lineage>
        <taxon>Eukaryota</taxon>
        <taxon>Metazoa</taxon>
        <taxon>Chordata</taxon>
        <taxon>Craniata</taxon>
        <taxon>Vertebrata</taxon>
        <taxon>Euteleostomi</taxon>
        <taxon>Actinopterygii</taxon>
        <taxon>Neopterygii</taxon>
        <taxon>Teleostei</taxon>
        <taxon>Ostariophysi</taxon>
        <taxon>Cypriniformes</taxon>
        <taxon>Cyprinidae</taxon>
        <taxon>Cyprininae</taxon>
        <taxon>Carassius</taxon>
    </lineage>
</organism>
<keyword evidence="4" id="KW-1003">Cell membrane</keyword>
<feature type="compositionally biased region" description="Polar residues" evidence="16">
    <location>
        <begin position="1296"/>
        <end position="1308"/>
    </location>
</feature>
<feature type="compositionally biased region" description="Polar residues" evidence="16">
    <location>
        <begin position="1348"/>
        <end position="1358"/>
    </location>
</feature>
<evidence type="ECO:0000256" key="11">
    <source>
        <dbReference type="ARBA" id="ARBA00023136"/>
    </source>
</evidence>
<dbReference type="Gene3D" id="3.40.50.11950">
    <property type="match status" value="1"/>
</dbReference>
<dbReference type="GO" id="GO:0005524">
    <property type="term" value="F:ATP binding"/>
    <property type="evidence" value="ECO:0007669"/>
    <property type="project" value="UniProtKB-KW"/>
</dbReference>
<proteinExistence type="inferred from homology"/>
<name>A0A6P6PRV5_CARAU</name>
<dbReference type="PANTHER" id="PTHR12750">
    <property type="entry name" value="DIPHOSPHOINOSITOL PENTAKISPHOSPHATE KINASE"/>
    <property type="match status" value="1"/>
</dbReference>
<keyword evidence="8 15" id="KW-0547">Nucleotide-binding</keyword>
<keyword evidence="10 15" id="KW-0067">ATP-binding</keyword>
<dbReference type="GO" id="GO:0033857">
    <property type="term" value="F:5-diphosphoinositol pentakisphosphate 1-kinase activity"/>
    <property type="evidence" value="ECO:0007669"/>
    <property type="project" value="TreeGrafter"/>
</dbReference>
<dbReference type="PANTHER" id="PTHR12750:SF11">
    <property type="entry name" value="INOSITOL HEXAKISPHOSPHATE AND DIPHOSPHOINOSITOL-PENTAKISPHOSPHATE KINASE 1"/>
    <property type="match status" value="1"/>
</dbReference>
<dbReference type="GO" id="GO:0005829">
    <property type="term" value="C:cytosol"/>
    <property type="evidence" value="ECO:0007669"/>
    <property type="project" value="UniProtKB-SubCell"/>
</dbReference>
<evidence type="ECO:0000256" key="7">
    <source>
        <dbReference type="ARBA" id="ARBA00022679"/>
    </source>
</evidence>
<dbReference type="CTD" id="556748"/>
<comment type="function">
    <text evidence="14">Bifunctional inositol kinase that acts in concert with the IP6K kinases IP6K1, IP6K2 and IP6K3 to synthesize the diphosphate group-containing inositol pyrophosphates diphosphoinositol pentakisphosphate, PP-InsP5, and bis-diphosphoinositol tetrakisphosphate, (PP)2-InsP4. PP-InsP5 and (PP)2-InsP4, also respectively called InsP7 and InsP8, regulate a variety of cellular processes, including apoptosis, vesicle trafficking, cytoskeletal dynamics, exocytosis, insulin signaling and neutrophil activation. Phosphorylates inositol hexakisphosphate (InsP6) at position 1 to produce PP-InsP5 which is in turn phosphorylated by IP6Ks to produce (PP)2-InsP4. Alternatively, phosphorylates PP-InsP5 at position 1, produced by IP6Ks from InsP6, to produce (PP)2-InsP4. Activated when cells are exposed to hyperosmotic stress.</text>
</comment>
<comment type="function">
    <text evidence="15">Bifunctional inositol kinase that acts in concert with the IP6K kinases to synthesize the diphosphate group-containing inositol pyrophosphates diphosphoinositol pentakisphosphate, PP-InsP5, and bis-diphosphoinositol tetrakisphosphate, (PP)2-InsP4. PP-InsP5 and (PP)2-InsP4, also respectively called InsP7 and InsP8, may regulate a variety of cellular processes, including apoptosis, vesicle trafficking, cytoskeletal dynamics, and exocytosis. Phosphorylates inositol hexakisphosphate (InsP6).</text>
</comment>
<evidence type="ECO:0000256" key="2">
    <source>
        <dbReference type="ARBA" id="ARBA00004514"/>
    </source>
</evidence>
<dbReference type="EC" id="2.7.4.24" evidence="15"/>
<gene>
    <name evidence="19" type="primary">ppip5k1a</name>
</gene>
<dbReference type="SUPFAM" id="SSF53254">
    <property type="entry name" value="Phosphoglycerate mutase-like"/>
    <property type="match status" value="1"/>
</dbReference>